<feature type="transmembrane region" description="Helical" evidence="1">
    <location>
        <begin position="251"/>
        <end position="272"/>
    </location>
</feature>
<keyword evidence="3" id="KW-1185">Reference proteome</keyword>
<evidence type="ECO:0000313" key="3">
    <source>
        <dbReference type="Proteomes" id="UP000198619"/>
    </source>
</evidence>
<gene>
    <name evidence="2" type="ORF">SAMN04488528_100889</name>
</gene>
<dbReference type="AlphaFoldDB" id="A0A1I0XFW8"/>
<feature type="transmembrane region" description="Helical" evidence="1">
    <location>
        <begin position="159"/>
        <end position="182"/>
    </location>
</feature>
<keyword evidence="1" id="KW-0472">Membrane</keyword>
<evidence type="ECO:0000256" key="1">
    <source>
        <dbReference type="SAM" id="Phobius"/>
    </source>
</evidence>
<dbReference type="EMBL" id="FOKI01000008">
    <property type="protein sequence ID" value="SFA99922.1"/>
    <property type="molecule type" value="Genomic_DNA"/>
</dbReference>
<sequence length="273" mass="31055">MICKVCGEKINPSMSFCTSCGEPIETNKGNMNNGYKNSNFNEESSYRNNNFNRQNKDYAGDFKIGFNSFIQYFIMILKNPIMDIREIHMYLSNRTALIFTAFLSLIYGLIQCLNIHVIYKGIIVGLNGFLSEIAFGYLYNINNFGYYGELPYLKIFIQGLIFILINIGLICTITMLACKTFLKKQVEIIDILKVTLGSLVILNIITLINTLAMAINIKLLIIVSVTGLFIYLGTLMFNLAKFFEGHSKKIYIIPTIISLTLIINYYIFVSLIS</sequence>
<protein>
    <submittedName>
        <fullName evidence="2">Uncharacterized protein</fullName>
    </submittedName>
</protein>
<dbReference type="OrthoDB" id="1931678at2"/>
<dbReference type="STRING" id="84698.SAMN04488528_100889"/>
<keyword evidence="1" id="KW-1133">Transmembrane helix</keyword>
<organism evidence="2 3">
    <name type="scientific">Clostridium frigidicarnis</name>
    <dbReference type="NCBI Taxonomy" id="84698"/>
    <lineage>
        <taxon>Bacteria</taxon>
        <taxon>Bacillati</taxon>
        <taxon>Bacillota</taxon>
        <taxon>Clostridia</taxon>
        <taxon>Eubacteriales</taxon>
        <taxon>Clostridiaceae</taxon>
        <taxon>Clostridium</taxon>
    </lineage>
</organism>
<feature type="transmembrane region" description="Helical" evidence="1">
    <location>
        <begin position="194"/>
        <end position="213"/>
    </location>
</feature>
<dbReference type="RefSeq" id="WP_090040033.1">
    <property type="nucleotide sequence ID" value="NZ_FOKI01000008.1"/>
</dbReference>
<feature type="transmembrane region" description="Helical" evidence="1">
    <location>
        <begin position="117"/>
        <end position="139"/>
    </location>
</feature>
<proteinExistence type="predicted"/>
<feature type="transmembrane region" description="Helical" evidence="1">
    <location>
        <begin position="87"/>
        <end position="110"/>
    </location>
</feature>
<keyword evidence="1" id="KW-0812">Transmembrane</keyword>
<evidence type="ECO:0000313" key="2">
    <source>
        <dbReference type="EMBL" id="SFA99922.1"/>
    </source>
</evidence>
<dbReference type="Proteomes" id="UP000198619">
    <property type="component" value="Unassembled WGS sequence"/>
</dbReference>
<accession>A0A1I0XFW8</accession>
<feature type="transmembrane region" description="Helical" evidence="1">
    <location>
        <begin position="219"/>
        <end position="239"/>
    </location>
</feature>
<reference evidence="2 3" key="1">
    <citation type="submission" date="2016-10" db="EMBL/GenBank/DDBJ databases">
        <authorList>
            <person name="de Groot N.N."/>
        </authorList>
    </citation>
    <scope>NUCLEOTIDE SEQUENCE [LARGE SCALE GENOMIC DNA]</scope>
    <source>
        <strain evidence="2 3">DSM 12271</strain>
    </source>
</reference>
<name>A0A1I0XFW8_9CLOT</name>